<dbReference type="OrthoDB" id="9814727at2"/>
<dbReference type="KEGG" id="nur:ATY38_01720"/>
<protein>
    <recommendedName>
        <fullName evidence="5">DUF3579 domain-containing protein</fullName>
    </recommendedName>
</protein>
<dbReference type="EMBL" id="FNLN01000009">
    <property type="protein sequence ID" value="SDT90018.1"/>
    <property type="molecule type" value="Genomic_DNA"/>
</dbReference>
<dbReference type="Proteomes" id="UP000182882">
    <property type="component" value="Unassembled WGS sequence"/>
</dbReference>
<evidence type="ECO:0000313" key="3">
    <source>
        <dbReference type="Proteomes" id="UP000181998"/>
    </source>
</evidence>
<evidence type="ECO:0000313" key="1">
    <source>
        <dbReference type="EMBL" id="SDT90018.1"/>
    </source>
</evidence>
<dbReference type="Pfam" id="PF12112">
    <property type="entry name" value="DUF3579"/>
    <property type="match status" value="1"/>
</dbReference>
<sequence>MKIKYEELLILGITMEGRPFRPSDWSERLCGALAVHNRNNRWEYSEYAQPVIHEGKIGVHVKTALKDINPVMYQFIMDFAYNNQLRIIPTGKVIYLEESPEEKEVAWSVKRFTLALLLHQWKIRFKNNGY</sequence>
<organism evidence="1 4">
    <name type="scientific">Nitrosomonas ureae</name>
    <dbReference type="NCBI Taxonomy" id="44577"/>
    <lineage>
        <taxon>Bacteria</taxon>
        <taxon>Pseudomonadati</taxon>
        <taxon>Pseudomonadota</taxon>
        <taxon>Betaproteobacteria</taxon>
        <taxon>Nitrosomonadales</taxon>
        <taxon>Nitrosomonadaceae</taxon>
        <taxon>Nitrosomonas</taxon>
    </lineage>
</organism>
<dbReference type="AlphaFoldDB" id="A0A0S3AFV4"/>
<reference evidence="1 3" key="1">
    <citation type="submission" date="2016-10" db="EMBL/GenBank/DDBJ databases">
        <authorList>
            <person name="de Groot N.N."/>
        </authorList>
    </citation>
    <scope>NUCLEOTIDE SEQUENCE [LARGE SCALE GENOMIC DNA]</scope>
    <source>
        <strain evidence="1">Nm10</strain>
        <strain evidence="2 3">Nm9</strain>
    </source>
</reference>
<proteinExistence type="predicted"/>
<dbReference type="RefSeq" id="WP_062557773.1">
    <property type="nucleotide sequence ID" value="NZ_CP013341.1"/>
</dbReference>
<keyword evidence="4" id="KW-1185">Reference proteome</keyword>
<dbReference type="Proteomes" id="UP000181998">
    <property type="component" value="Unassembled WGS sequence"/>
</dbReference>
<evidence type="ECO:0000313" key="2">
    <source>
        <dbReference type="EMBL" id="SEQ35632.1"/>
    </source>
</evidence>
<evidence type="ECO:0000313" key="4">
    <source>
        <dbReference type="Proteomes" id="UP000182882"/>
    </source>
</evidence>
<gene>
    <name evidence="1" type="ORF">SAMN05216406_10910</name>
    <name evidence="2" type="ORF">SAMN05421510_10414</name>
</gene>
<name>A0A0S3AFV4_9PROT</name>
<evidence type="ECO:0008006" key="5">
    <source>
        <dbReference type="Google" id="ProtNLM"/>
    </source>
</evidence>
<dbReference type="Gene3D" id="3.30.70.2340">
    <property type="entry name" value="Uncharacterised protein PF12112 family, DUF3579"/>
    <property type="match status" value="1"/>
</dbReference>
<reference evidence="4" key="2">
    <citation type="submission" date="2016-10" db="EMBL/GenBank/DDBJ databases">
        <authorList>
            <person name="Varghese N."/>
            <person name="Submissions S."/>
        </authorList>
    </citation>
    <scope>NUCLEOTIDE SEQUENCE [LARGE SCALE GENOMIC DNA]</scope>
    <source>
        <strain evidence="4">Nm10</strain>
    </source>
</reference>
<accession>A0A0S3AFV4</accession>
<dbReference type="InterPro" id="IPR021969">
    <property type="entry name" value="DUF3579"/>
</dbReference>
<dbReference type="STRING" id="44577.ATY38_01720"/>
<dbReference type="EMBL" id="FOFX01000041">
    <property type="protein sequence ID" value="SEQ35632.1"/>
    <property type="molecule type" value="Genomic_DNA"/>
</dbReference>